<dbReference type="RefSeq" id="WP_246423951.1">
    <property type="nucleotide sequence ID" value="NZ_JACCCO010000001.1"/>
</dbReference>
<gene>
    <name evidence="2" type="ORF">HDA43_002182</name>
</gene>
<comment type="caution">
    <text evidence="2">The sequence shown here is derived from an EMBL/GenBank/DDBJ whole genome shotgun (WGS) entry which is preliminary data.</text>
</comment>
<keyword evidence="3" id="KW-1185">Reference proteome</keyword>
<accession>A0A852UXU4</accession>
<evidence type="ECO:0000313" key="2">
    <source>
        <dbReference type="EMBL" id="NYF40023.1"/>
    </source>
</evidence>
<dbReference type="Proteomes" id="UP000576393">
    <property type="component" value="Unassembled WGS sequence"/>
</dbReference>
<dbReference type="SUPFAM" id="SSF50475">
    <property type="entry name" value="FMN-binding split barrel"/>
    <property type="match status" value="1"/>
</dbReference>
<protein>
    <recommendedName>
        <fullName evidence="4">Oxidoreductase</fullName>
    </recommendedName>
</protein>
<dbReference type="Gene3D" id="2.30.110.10">
    <property type="entry name" value="Electron Transport, Fmn-binding Protein, Chain A"/>
    <property type="match status" value="2"/>
</dbReference>
<feature type="compositionally biased region" description="Low complexity" evidence="1">
    <location>
        <begin position="297"/>
        <end position="307"/>
    </location>
</feature>
<reference evidence="2 3" key="1">
    <citation type="submission" date="2020-07" db="EMBL/GenBank/DDBJ databases">
        <title>Sequencing the genomes of 1000 actinobacteria strains.</title>
        <authorList>
            <person name="Klenk H.-P."/>
        </authorList>
    </citation>
    <scope>NUCLEOTIDE SEQUENCE [LARGE SCALE GENOMIC DNA]</scope>
    <source>
        <strain evidence="2 3">DSM 45763</strain>
    </source>
</reference>
<dbReference type="AlphaFoldDB" id="A0A852UXU4"/>
<dbReference type="InterPro" id="IPR012349">
    <property type="entry name" value="Split_barrel_FMN-bd"/>
</dbReference>
<dbReference type="PANTHER" id="PTHR42815:SF2">
    <property type="entry name" value="FAD-BINDING, PUTATIVE (AFU_ORTHOLOGUE AFUA_6G07600)-RELATED"/>
    <property type="match status" value="1"/>
</dbReference>
<proteinExistence type="predicted"/>
<evidence type="ECO:0008006" key="4">
    <source>
        <dbReference type="Google" id="ProtNLM"/>
    </source>
</evidence>
<organism evidence="2 3">
    <name type="scientific">Streptosporangium sandarakinum</name>
    <dbReference type="NCBI Taxonomy" id="1260955"/>
    <lineage>
        <taxon>Bacteria</taxon>
        <taxon>Bacillati</taxon>
        <taxon>Actinomycetota</taxon>
        <taxon>Actinomycetes</taxon>
        <taxon>Streptosporangiales</taxon>
        <taxon>Streptosporangiaceae</taxon>
        <taxon>Streptosporangium</taxon>
    </lineage>
</organism>
<dbReference type="PANTHER" id="PTHR42815">
    <property type="entry name" value="FAD-BINDING, PUTATIVE (AFU_ORTHOLOGUE AFUA_6G07600)-RELATED"/>
    <property type="match status" value="1"/>
</dbReference>
<name>A0A852UXU4_9ACTN</name>
<dbReference type="EMBL" id="JACCCO010000001">
    <property type="protein sequence ID" value="NYF40023.1"/>
    <property type="molecule type" value="Genomic_DNA"/>
</dbReference>
<sequence length="317" mass="33833">MRTALRHPGELAVRRRAGVDADDWGSAGTRPEIPPVAAGFLAAQRMLLIGATGRDGRPWATLLTGPAGFARAVDDRTVVIDAVPGGHDPLAGLAEGEIGMLAVEPHTRRRMRVNGTVRRDGGRLTIRTEQTYANCPKYIQSRAVTGEVAGPSAGASVTGALTAGHRAWIEAADTFFVATRATGFGADLSHRGGASGFVRVTGERRLVWPDYAGNAMFMTLGNLELDDACGLLFLDWEGGDALHLTGRARVEWDPGDVPGAQRLVAFDVERAVHVRGASPLRWTFERHSRFNPPVRPAPGTDPAGPGEAEPEERGDIR</sequence>
<feature type="region of interest" description="Disordered" evidence="1">
    <location>
        <begin position="288"/>
        <end position="317"/>
    </location>
</feature>
<evidence type="ECO:0000256" key="1">
    <source>
        <dbReference type="SAM" id="MobiDB-lite"/>
    </source>
</evidence>
<evidence type="ECO:0000313" key="3">
    <source>
        <dbReference type="Proteomes" id="UP000576393"/>
    </source>
</evidence>